<feature type="domain" description="C2H2-type" evidence="11">
    <location>
        <begin position="43"/>
        <end position="70"/>
    </location>
</feature>
<feature type="domain" description="C2H2-type" evidence="11">
    <location>
        <begin position="577"/>
        <end position="604"/>
    </location>
</feature>
<sequence length="957" mass="109076">MDESDAAGSRVDEAENRQRNGDTTSENLVGPSTEDIADGVEDFCCRDCGEAFKEKAAYLDHRHQHTQENVFSDGQLDGLRDAKKDSETRHLCTLCSLSFVELGDLHIHMKECQAQISQKETLVQIKSEISKQHSYECPDCGKSYCVIGHYLNHRRSHSLPAKSVFHDLEHLKKKSFQCEICGRNYSRASALDAHRRCHEEKLIKPQSRSPGDTAPTGDSIESNSNENPADHDPEKVFTCSCGKTFSALMRLKTHQRFSRNRQCSPEEIKQKPKKSDGGFYCSECKKSFNGHIALFNHQRWHANQSTDSAQRFSCEQCGKVFMSLSFYYRHQRTAHSDETPAKSFLHQVCQVQKKAIECKDCGLKFSRASALHSHQLHHTDVFKETEKVAQVHSTLPHQDKVMESESNEIHSLEASAEEKKYSGNLLPPSVAEEEPHINETEDDMDSYEPGDFNVQVISASESEDEEVQDLNPDLELLCESDQEVRDDCDAETTSGKLVSKPEMDLKIVQIDFEHADEQGALIAREAQSNTAGGQQEERFDCPDCYRWFTSPSSLRVHRMWHGVRMRRQQTQVQESDITCKECGLKFTHLDVYRTHLHQHALEEEELQVEENGSGDAERWDKSSSTEPSESVQGLEEKGDLQKGYACPICGKVYTYLVSFRKHQKLHEISAPAETSHSEQTLQKYECPECGMLFIRRTRLLSHLRVHKLRRKSTPNRCDQCNKTFKSEKLWMMHVEKHKKNPFWCLSCAQGFTDEAALDKHLQSHSLKQDNGDEKSFHRPAQLLKCFGRPYQCTLCGKSFSQPGSFISHKRKHRRICAGATFDAKMGLIHKTPLTSFKEEPEMTVNPEELLGNEEDGQKSEDESSHEEFEDCEFSEDSDCGDPGHHLNVSSLTGSAGSDPTERVQTQELVNGESQGTGRHREHKYWEWECVECDMGFDEMENLHMHYIKHATGELPIA</sequence>
<dbReference type="GeneID" id="114448051"/>
<dbReference type="Gene3D" id="3.30.160.60">
    <property type="entry name" value="Classic Zinc Finger"/>
    <property type="match status" value="9"/>
</dbReference>
<keyword evidence="5" id="KW-0862">Zinc</keyword>
<feature type="region of interest" description="Disordered" evidence="10">
    <location>
        <begin position="200"/>
        <end position="231"/>
    </location>
</feature>
<dbReference type="GO" id="GO:0008270">
    <property type="term" value="F:zinc ion binding"/>
    <property type="evidence" value="ECO:0007669"/>
    <property type="project" value="UniProtKB-KW"/>
</dbReference>
<evidence type="ECO:0000256" key="7">
    <source>
        <dbReference type="ARBA" id="ARBA00023163"/>
    </source>
</evidence>
<gene>
    <name evidence="13" type="primary">LOC114448051</name>
</gene>
<dbReference type="Pfam" id="PF00096">
    <property type="entry name" value="zf-C2H2"/>
    <property type="match status" value="7"/>
</dbReference>
<feature type="domain" description="C2H2-type" evidence="11">
    <location>
        <begin position="927"/>
        <end position="955"/>
    </location>
</feature>
<feature type="domain" description="C2H2-type" evidence="11">
    <location>
        <begin position="312"/>
        <end position="340"/>
    </location>
</feature>
<feature type="domain" description="C2H2-type" evidence="11">
    <location>
        <begin position="356"/>
        <end position="379"/>
    </location>
</feature>
<proteinExistence type="predicted"/>
<dbReference type="RefSeq" id="XP_028280497.1">
    <property type="nucleotide sequence ID" value="XM_028424696.1"/>
</dbReference>
<evidence type="ECO:0000256" key="5">
    <source>
        <dbReference type="ARBA" id="ARBA00022833"/>
    </source>
</evidence>
<dbReference type="GO" id="GO:0005634">
    <property type="term" value="C:nucleus"/>
    <property type="evidence" value="ECO:0007669"/>
    <property type="project" value="UniProtKB-SubCell"/>
</dbReference>
<feature type="compositionally biased region" description="Acidic residues" evidence="10">
    <location>
        <begin position="867"/>
        <end position="879"/>
    </location>
</feature>
<feature type="region of interest" description="Disordered" evidence="10">
    <location>
        <begin position="1"/>
        <end position="34"/>
    </location>
</feature>
<dbReference type="PANTHER" id="PTHR24408:SF58">
    <property type="entry name" value="TRANSCRIPTION FACTOR (TFIIIA), PUTATIVE (AFU_ORTHOLOGUE AFUA_1G05150)-RELATED"/>
    <property type="match status" value="1"/>
</dbReference>
<evidence type="ECO:0000256" key="3">
    <source>
        <dbReference type="ARBA" id="ARBA00022737"/>
    </source>
</evidence>
<feature type="domain" description="C2H2-type" evidence="11">
    <location>
        <begin position="539"/>
        <end position="561"/>
    </location>
</feature>
<feature type="domain" description="C2H2-type" evidence="11">
    <location>
        <begin position="135"/>
        <end position="162"/>
    </location>
</feature>
<evidence type="ECO:0000256" key="1">
    <source>
        <dbReference type="ARBA" id="ARBA00004123"/>
    </source>
</evidence>
<feature type="compositionally biased region" description="Basic and acidic residues" evidence="10">
    <location>
        <begin position="10"/>
        <end position="20"/>
    </location>
</feature>
<dbReference type="SUPFAM" id="SSF57667">
    <property type="entry name" value="beta-beta-alpha zinc fingers"/>
    <property type="match status" value="6"/>
</dbReference>
<name>A0A6P7JUN3_9TELE</name>
<dbReference type="Proteomes" id="UP000515145">
    <property type="component" value="Chromosome 16"/>
</dbReference>
<evidence type="ECO:0000256" key="9">
    <source>
        <dbReference type="PROSITE-ProRule" id="PRU00042"/>
    </source>
</evidence>
<feature type="domain" description="C2H2-type" evidence="11">
    <location>
        <begin position="684"/>
        <end position="711"/>
    </location>
</feature>
<evidence type="ECO:0000313" key="13">
    <source>
        <dbReference type="RefSeq" id="XP_028280497.1"/>
    </source>
</evidence>
<organism evidence="12 13">
    <name type="scientific">Parambassis ranga</name>
    <name type="common">Indian glassy fish</name>
    <dbReference type="NCBI Taxonomy" id="210632"/>
    <lineage>
        <taxon>Eukaryota</taxon>
        <taxon>Metazoa</taxon>
        <taxon>Chordata</taxon>
        <taxon>Craniata</taxon>
        <taxon>Vertebrata</taxon>
        <taxon>Euteleostomi</taxon>
        <taxon>Actinopterygii</taxon>
        <taxon>Neopterygii</taxon>
        <taxon>Teleostei</taxon>
        <taxon>Neoteleostei</taxon>
        <taxon>Acanthomorphata</taxon>
        <taxon>Ovalentaria</taxon>
        <taxon>Ambassidae</taxon>
        <taxon>Parambassis</taxon>
    </lineage>
</organism>
<dbReference type="PROSITE" id="PS50157">
    <property type="entry name" value="ZINC_FINGER_C2H2_2"/>
    <property type="match status" value="13"/>
</dbReference>
<feature type="compositionally biased region" description="Basic and acidic residues" evidence="10">
    <location>
        <begin position="855"/>
        <end position="866"/>
    </location>
</feature>
<dbReference type="FunFam" id="3.30.160.60:FF:000012">
    <property type="entry name" value="RB-associated KRAB zinc finger protein-like"/>
    <property type="match status" value="1"/>
</dbReference>
<evidence type="ECO:0000256" key="10">
    <source>
        <dbReference type="SAM" id="MobiDB-lite"/>
    </source>
</evidence>
<accession>A0A6P7JUN3</accession>
<keyword evidence="8" id="KW-0539">Nucleus</keyword>
<keyword evidence="4 9" id="KW-0863">Zinc-finger</keyword>
<reference evidence="13" key="1">
    <citation type="submission" date="2025-08" db="UniProtKB">
        <authorList>
            <consortium name="RefSeq"/>
        </authorList>
    </citation>
    <scope>IDENTIFICATION</scope>
</reference>
<feature type="domain" description="C2H2-type" evidence="11">
    <location>
        <begin position="176"/>
        <end position="198"/>
    </location>
</feature>
<evidence type="ECO:0000256" key="8">
    <source>
        <dbReference type="ARBA" id="ARBA00023242"/>
    </source>
</evidence>
<dbReference type="PROSITE" id="PS00028">
    <property type="entry name" value="ZINC_FINGER_C2H2_1"/>
    <property type="match status" value="14"/>
</dbReference>
<evidence type="ECO:0000256" key="6">
    <source>
        <dbReference type="ARBA" id="ARBA00023015"/>
    </source>
</evidence>
<protein>
    <submittedName>
        <fullName evidence="13">Zinc finger protein 91 isoform X2</fullName>
    </submittedName>
</protein>
<keyword evidence="7" id="KW-0804">Transcription</keyword>
<feature type="region of interest" description="Disordered" evidence="10">
    <location>
        <begin position="604"/>
        <end position="636"/>
    </location>
</feature>
<evidence type="ECO:0000256" key="4">
    <source>
        <dbReference type="ARBA" id="ARBA00022771"/>
    </source>
</evidence>
<dbReference type="InterPro" id="IPR013087">
    <property type="entry name" value="Znf_C2H2_type"/>
</dbReference>
<dbReference type="GO" id="GO:0000981">
    <property type="term" value="F:DNA-binding transcription factor activity, RNA polymerase II-specific"/>
    <property type="evidence" value="ECO:0007669"/>
    <property type="project" value="TreeGrafter"/>
</dbReference>
<dbReference type="InterPro" id="IPR036236">
    <property type="entry name" value="Znf_C2H2_sf"/>
</dbReference>
<feature type="region of interest" description="Disordered" evidence="10">
    <location>
        <begin position="847"/>
        <end position="917"/>
    </location>
</feature>
<feature type="domain" description="C2H2-type" evidence="11">
    <location>
        <begin position="790"/>
        <end position="812"/>
    </location>
</feature>
<keyword evidence="3" id="KW-0677">Repeat</keyword>
<feature type="domain" description="C2H2-type" evidence="11">
    <location>
        <begin position="644"/>
        <end position="671"/>
    </location>
</feature>
<feature type="domain" description="C2H2-type" evidence="11">
    <location>
        <begin position="279"/>
        <end position="306"/>
    </location>
</feature>
<comment type="subcellular location">
    <subcellularLocation>
        <location evidence="1">Nucleus</location>
    </subcellularLocation>
</comment>
<dbReference type="GO" id="GO:0043565">
    <property type="term" value="F:sequence-specific DNA binding"/>
    <property type="evidence" value="ECO:0007669"/>
    <property type="project" value="TreeGrafter"/>
</dbReference>
<dbReference type="AlphaFoldDB" id="A0A6P7JUN3"/>
<evidence type="ECO:0000256" key="2">
    <source>
        <dbReference type="ARBA" id="ARBA00022723"/>
    </source>
</evidence>
<dbReference type="SMART" id="SM00355">
    <property type="entry name" value="ZnF_C2H2"/>
    <property type="match status" value="15"/>
</dbReference>
<dbReference type="PANTHER" id="PTHR24408">
    <property type="entry name" value="ZINC FINGER PROTEIN"/>
    <property type="match status" value="1"/>
</dbReference>
<keyword evidence="2" id="KW-0479">Metal-binding</keyword>
<keyword evidence="6" id="KW-0805">Transcription regulation</keyword>
<evidence type="ECO:0000313" key="12">
    <source>
        <dbReference type="Proteomes" id="UP000515145"/>
    </source>
</evidence>
<keyword evidence="12" id="KW-1185">Reference proteome</keyword>
<feature type="domain" description="C2H2-type" evidence="11">
    <location>
        <begin position="742"/>
        <end position="769"/>
    </location>
</feature>
<feature type="compositionally biased region" description="Polar residues" evidence="10">
    <location>
        <begin position="887"/>
        <end position="916"/>
    </location>
</feature>
<evidence type="ECO:0000259" key="11">
    <source>
        <dbReference type="PROSITE" id="PS50157"/>
    </source>
</evidence>